<evidence type="ECO:0000259" key="5">
    <source>
        <dbReference type="PROSITE" id="PS50893"/>
    </source>
</evidence>
<dbReference type="SUPFAM" id="SSF52540">
    <property type="entry name" value="P-loop containing nucleoside triphosphate hydrolases"/>
    <property type="match status" value="1"/>
</dbReference>
<dbReference type="AlphaFoldDB" id="A0A7W0C6B6"/>
<proteinExistence type="inferred from homology"/>
<dbReference type="Pfam" id="PF14524">
    <property type="entry name" value="Wzt_C"/>
    <property type="match status" value="1"/>
</dbReference>
<gene>
    <name evidence="6" type="ORF">HNR65_000311</name>
</gene>
<evidence type="ECO:0000256" key="1">
    <source>
        <dbReference type="ARBA" id="ARBA00005417"/>
    </source>
</evidence>
<evidence type="ECO:0000256" key="3">
    <source>
        <dbReference type="ARBA" id="ARBA00022741"/>
    </source>
</evidence>
<keyword evidence="2" id="KW-0813">Transport</keyword>
<dbReference type="InterPro" id="IPR003439">
    <property type="entry name" value="ABC_transporter-like_ATP-bd"/>
</dbReference>
<evidence type="ECO:0000256" key="4">
    <source>
        <dbReference type="ARBA" id="ARBA00022840"/>
    </source>
</evidence>
<evidence type="ECO:0000313" key="7">
    <source>
        <dbReference type="Proteomes" id="UP000525298"/>
    </source>
</evidence>
<reference evidence="6 7" key="1">
    <citation type="submission" date="2020-07" db="EMBL/GenBank/DDBJ databases">
        <title>Genomic Encyclopedia of Type Strains, Phase IV (KMG-IV): sequencing the most valuable type-strain genomes for metagenomic binning, comparative biology and taxonomic classification.</title>
        <authorList>
            <person name="Goeker M."/>
        </authorList>
    </citation>
    <scope>NUCLEOTIDE SEQUENCE [LARGE SCALE GENOMIC DNA]</scope>
    <source>
        <strain evidence="6 7">DSM 17721</strain>
    </source>
</reference>
<dbReference type="InterPro" id="IPR003593">
    <property type="entry name" value="AAA+_ATPase"/>
</dbReference>
<dbReference type="PANTHER" id="PTHR46743">
    <property type="entry name" value="TEICHOIC ACIDS EXPORT ATP-BINDING PROTEIN TAGH"/>
    <property type="match status" value="1"/>
</dbReference>
<dbReference type="PROSITE" id="PS50893">
    <property type="entry name" value="ABC_TRANSPORTER_2"/>
    <property type="match status" value="1"/>
</dbReference>
<keyword evidence="7" id="KW-1185">Reference proteome</keyword>
<organism evidence="6 7">
    <name type="scientific">Desulfosalsimonas propionicica</name>
    <dbReference type="NCBI Taxonomy" id="332175"/>
    <lineage>
        <taxon>Bacteria</taxon>
        <taxon>Pseudomonadati</taxon>
        <taxon>Thermodesulfobacteriota</taxon>
        <taxon>Desulfobacteria</taxon>
        <taxon>Desulfobacterales</taxon>
        <taxon>Desulfosalsimonadaceae</taxon>
        <taxon>Desulfosalsimonas</taxon>
    </lineage>
</organism>
<dbReference type="InterPro" id="IPR017871">
    <property type="entry name" value="ABC_transporter-like_CS"/>
</dbReference>
<accession>A0A7W0C6B6</accession>
<dbReference type="CDD" id="cd10147">
    <property type="entry name" value="Wzt_C-like"/>
    <property type="match status" value="1"/>
</dbReference>
<dbReference type="GO" id="GO:0016020">
    <property type="term" value="C:membrane"/>
    <property type="evidence" value="ECO:0007669"/>
    <property type="project" value="InterPro"/>
</dbReference>
<dbReference type="Gene3D" id="3.40.50.300">
    <property type="entry name" value="P-loop containing nucleotide triphosphate hydrolases"/>
    <property type="match status" value="1"/>
</dbReference>
<name>A0A7W0C6B6_9BACT</name>
<comment type="caution">
    <text evidence="6">The sequence shown here is derived from an EMBL/GenBank/DDBJ whole genome shotgun (WGS) entry which is preliminary data.</text>
</comment>
<dbReference type="PROSITE" id="PS00211">
    <property type="entry name" value="ABC_TRANSPORTER_1"/>
    <property type="match status" value="1"/>
</dbReference>
<dbReference type="GO" id="GO:0140359">
    <property type="term" value="F:ABC-type transporter activity"/>
    <property type="evidence" value="ECO:0007669"/>
    <property type="project" value="InterPro"/>
</dbReference>
<dbReference type="Proteomes" id="UP000525298">
    <property type="component" value="Unassembled WGS sequence"/>
</dbReference>
<dbReference type="GO" id="GO:0005524">
    <property type="term" value="F:ATP binding"/>
    <property type="evidence" value="ECO:0007669"/>
    <property type="project" value="UniProtKB-KW"/>
</dbReference>
<dbReference type="InterPro" id="IPR050683">
    <property type="entry name" value="Bact_Polysacc_Export_ATP-bd"/>
</dbReference>
<protein>
    <submittedName>
        <fullName evidence="6">Lipopolysaccharide transport system ATP-binding protein</fullName>
    </submittedName>
</protein>
<dbReference type="PANTHER" id="PTHR46743:SF2">
    <property type="entry name" value="TEICHOIC ACIDS EXPORT ATP-BINDING PROTEIN TAGH"/>
    <property type="match status" value="1"/>
</dbReference>
<evidence type="ECO:0000313" key="6">
    <source>
        <dbReference type="EMBL" id="MBA2880004.1"/>
    </source>
</evidence>
<dbReference type="RefSeq" id="WP_220128244.1">
    <property type="nucleotide sequence ID" value="NZ_JACDUS010000001.1"/>
</dbReference>
<dbReference type="EMBL" id="JACDUS010000001">
    <property type="protein sequence ID" value="MBA2880004.1"/>
    <property type="molecule type" value="Genomic_DNA"/>
</dbReference>
<dbReference type="Pfam" id="PF00005">
    <property type="entry name" value="ABC_tran"/>
    <property type="match status" value="1"/>
</dbReference>
<dbReference type="InterPro" id="IPR015860">
    <property type="entry name" value="ABC_transpr_TagH-like"/>
</dbReference>
<sequence length="408" mass="45202">MTAPVMEVSGITKIFRTYRRELQRVATWFGLSPKPAEEFVVLRDISFGMMPGQAIGIVGQNGAGKSTLLKIITGTLVPTHGRIMVNGHISALLELGLGFNPEFTARQNVYHSGGLMGFSQKQIAGFMPEVEAFAQIGDYFDEPMRTYSSGMQMRVAFSLATAVRPDVLIVDEALSVGDAYFQHKSFERIRRFREQGTSLLFVSHDKSAVQSLCDRAILLEKGEAVKDGDPEEIMDFYNAMIAMKENTTVEVRELDCGKKQTVSGTGQAKVQSIGLYNSKGEPAEHIGVGEHVELRIKVKVFDDLESLVLGYAIKDRLGQVMYGTNTWHTGQAIQNPVQNDVYNFTISFPANLGVGSYAITTALTDRDSHITANYEWIDLAMIFDVINFDKVQFTGSSWIEPIIEVNQV</sequence>
<comment type="similarity">
    <text evidence="1">Belongs to the ABC transporter superfamily.</text>
</comment>
<keyword evidence="3" id="KW-0547">Nucleotide-binding</keyword>
<dbReference type="InterPro" id="IPR029439">
    <property type="entry name" value="Wzt_C"/>
</dbReference>
<dbReference type="InterPro" id="IPR027417">
    <property type="entry name" value="P-loop_NTPase"/>
</dbReference>
<dbReference type="GO" id="GO:0016887">
    <property type="term" value="F:ATP hydrolysis activity"/>
    <property type="evidence" value="ECO:0007669"/>
    <property type="project" value="InterPro"/>
</dbReference>
<dbReference type="SMART" id="SM00382">
    <property type="entry name" value="AAA"/>
    <property type="match status" value="1"/>
</dbReference>
<feature type="domain" description="ABC transporter" evidence="5">
    <location>
        <begin position="22"/>
        <end position="246"/>
    </location>
</feature>
<dbReference type="Gene3D" id="2.70.50.60">
    <property type="entry name" value="abc- transporter (atp binding component) like domain"/>
    <property type="match status" value="1"/>
</dbReference>
<dbReference type="CDD" id="cd03220">
    <property type="entry name" value="ABC_KpsT_Wzt"/>
    <property type="match status" value="1"/>
</dbReference>
<keyword evidence="4 6" id="KW-0067">ATP-binding</keyword>
<evidence type="ECO:0000256" key="2">
    <source>
        <dbReference type="ARBA" id="ARBA00022448"/>
    </source>
</evidence>